<evidence type="ECO:0000256" key="1">
    <source>
        <dbReference type="SAM" id="Phobius"/>
    </source>
</evidence>
<keyword evidence="1" id="KW-0472">Membrane</keyword>
<feature type="transmembrane region" description="Helical" evidence="1">
    <location>
        <begin position="6"/>
        <end position="29"/>
    </location>
</feature>
<organism evidence="2 3">
    <name type="scientific">Microlunatus aurantiacus</name>
    <dbReference type="NCBI Taxonomy" id="446786"/>
    <lineage>
        <taxon>Bacteria</taxon>
        <taxon>Bacillati</taxon>
        <taxon>Actinomycetota</taxon>
        <taxon>Actinomycetes</taxon>
        <taxon>Propionibacteriales</taxon>
        <taxon>Propionibacteriaceae</taxon>
        <taxon>Microlunatus</taxon>
    </lineage>
</organism>
<protein>
    <submittedName>
        <fullName evidence="2">Uncharacterized protein</fullName>
    </submittedName>
</protein>
<dbReference type="Proteomes" id="UP001500051">
    <property type="component" value="Unassembled WGS sequence"/>
</dbReference>
<evidence type="ECO:0000313" key="2">
    <source>
        <dbReference type="EMBL" id="GAA3704749.1"/>
    </source>
</evidence>
<accession>A0ABP7DI73</accession>
<reference evidence="3" key="1">
    <citation type="journal article" date="2019" name="Int. J. Syst. Evol. Microbiol.">
        <title>The Global Catalogue of Microorganisms (GCM) 10K type strain sequencing project: providing services to taxonomists for standard genome sequencing and annotation.</title>
        <authorList>
            <consortium name="The Broad Institute Genomics Platform"/>
            <consortium name="The Broad Institute Genome Sequencing Center for Infectious Disease"/>
            <person name="Wu L."/>
            <person name="Ma J."/>
        </authorList>
    </citation>
    <scope>NUCLEOTIDE SEQUENCE [LARGE SCALE GENOMIC DNA]</scope>
    <source>
        <strain evidence="3">JCM 16548</strain>
    </source>
</reference>
<keyword evidence="3" id="KW-1185">Reference proteome</keyword>
<sequence length="68" mass="7464">MGPTTLTSIGLVLFGVLVLGLTAYGYYLLLVDGASLRPAEDDPERATETAVRDLRSQIEAYERSHRQP</sequence>
<comment type="caution">
    <text evidence="2">The sequence shown here is derived from an EMBL/GenBank/DDBJ whole genome shotgun (WGS) entry which is preliminary data.</text>
</comment>
<dbReference type="RefSeq" id="WP_344812481.1">
    <property type="nucleotide sequence ID" value="NZ_BAAAYX010000006.1"/>
</dbReference>
<evidence type="ECO:0000313" key="3">
    <source>
        <dbReference type="Proteomes" id="UP001500051"/>
    </source>
</evidence>
<proteinExistence type="predicted"/>
<gene>
    <name evidence="2" type="ORF">GCM10022204_22770</name>
</gene>
<dbReference type="EMBL" id="BAAAYX010000006">
    <property type="protein sequence ID" value="GAA3704749.1"/>
    <property type="molecule type" value="Genomic_DNA"/>
</dbReference>
<keyword evidence="1" id="KW-1133">Transmembrane helix</keyword>
<name>A0ABP7DI73_9ACTN</name>
<keyword evidence="1" id="KW-0812">Transmembrane</keyword>